<protein>
    <submittedName>
        <fullName evidence="4">3-deoxy-manno-octulosonate cytidylyltransferase</fullName>
    </submittedName>
</protein>
<evidence type="ECO:0000256" key="1">
    <source>
        <dbReference type="ARBA" id="ARBA00022679"/>
    </source>
</evidence>
<evidence type="ECO:0000256" key="3">
    <source>
        <dbReference type="ARBA" id="ARBA00022985"/>
    </source>
</evidence>
<dbReference type="InterPro" id="IPR003329">
    <property type="entry name" value="Cytidylyl_trans"/>
</dbReference>
<dbReference type="OrthoDB" id="9815559at2"/>
<dbReference type="Gene3D" id="3.90.550.10">
    <property type="entry name" value="Spore Coat Polysaccharide Biosynthesis Protein SpsA, Chain A"/>
    <property type="match status" value="1"/>
</dbReference>
<dbReference type="InterPro" id="IPR029044">
    <property type="entry name" value="Nucleotide-diphossugar_trans"/>
</dbReference>
<sequence>MKCLILIPARYRSSRYPGKPLVDVAGKTLLRRVWERCEPVLGADSVIVATDDDRIATHCEEQGMRWVMTSSSCLTGTDRLAEAAQELEADLYINVQGDEPLIRPEDIQAVIEAAKQYPGEILNATCEITHEADYFSKNVPKVVARPDGRLLYMSRSPIPGNKQREFTTSRKQVCIYAFPPEALAEFAAKGMKTPLEASEDIEILRFLEMGYEIRMIPVSGSSIAIDEPEDVARVIAALDQNGMR</sequence>
<dbReference type="Proteomes" id="UP000217771">
    <property type="component" value="Unassembled WGS sequence"/>
</dbReference>
<dbReference type="PANTHER" id="PTHR42866:SF2">
    <property type="entry name" value="3-DEOXY-MANNO-OCTULOSONATE CYTIDYLYLTRANSFERASE, MITOCHONDRIAL"/>
    <property type="match status" value="1"/>
</dbReference>
<keyword evidence="1 4" id="KW-0808">Transferase</keyword>
<reference evidence="4 5" key="1">
    <citation type="submission" date="2017-08" db="EMBL/GenBank/DDBJ databases">
        <title>Halomonas alkalisoli sp. nov., isolated from saline alkaline soil.</title>
        <authorList>
            <person name="Wang D."/>
            <person name="Zhang G."/>
        </authorList>
    </citation>
    <scope>NUCLEOTIDE SEQUENCE [LARGE SCALE GENOMIC DNA]</scope>
    <source>
        <strain evidence="4 5">WRN001</strain>
    </source>
</reference>
<proteinExistence type="predicted"/>
<comment type="caution">
    <text evidence="4">The sequence shown here is derived from an EMBL/GenBank/DDBJ whole genome shotgun (WGS) entry which is preliminary data.</text>
</comment>
<dbReference type="Pfam" id="PF02348">
    <property type="entry name" value="CTP_transf_3"/>
    <property type="match status" value="1"/>
</dbReference>
<dbReference type="GO" id="GO:0009103">
    <property type="term" value="P:lipopolysaccharide biosynthetic process"/>
    <property type="evidence" value="ECO:0007669"/>
    <property type="project" value="UniProtKB-KW"/>
</dbReference>
<evidence type="ECO:0000256" key="2">
    <source>
        <dbReference type="ARBA" id="ARBA00022695"/>
    </source>
</evidence>
<keyword evidence="5" id="KW-1185">Reference proteome</keyword>
<dbReference type="PANTHER" id="PTHR42866">
    <property type="entry name" value="3-DEOXY-MANNO-OCTULOSONATE CYTIDYLYLTRANSFERASE"/>
    <property type="match status" value="1"/>
</dbReference>
<accession>A0A2A2F3C8</accession>
<dbReference type="GO" id="GO:0005829">
    <property type="term" value="C:cytosol"/>
    <property type="evidence" value="ECO:0007669"/>
    <property type="project" value="TreeGrafter"/>
</dbReference>
<dbReference type="NCBIfam" id="NF009905">
    <property type="entry name" value="PRK13368.1"/>
    <property type="match status" value="1"/>
</dbReference>
<dbReference type="GO" id="GO:0008690">
    <property type="term" value="F:3-deoxy-manno-octulosonate cytidylyltransferase activity"/>
    <property type="evidence" value="ECO:0007669"/>
    <property type="project" value="InterPro"/>
</dbReference>
<name>A0A2A2F3C8_9GAMM</name>
<dbReference type="SUPFAM" id="SSF53448">
    <property type="entry name" value="Nucleotide-diphospho-sugar transferases"/>
    <property type="match status" value="1"/>
</dbReference>
<dbReference type="CDD" id="cd02517">
    <property type="entry name" value="CMP-KDO-Synthetase"/>
    <property type="match status" value="1"/>
</dbReference>
<keyword evidence="3" id="KW-0448">Lipopolysaccharide biosynthesis</keyword>
<evidence type="ECO:0000313" key="5">
    <source>
        <dbReference type="Proteomes" id="UP000217771"/>
    </source>
</evidence>
<organism evidence="4 5">
    <name type="scientific">Halomonas salipaludis</name>
    <dbReference type="NCBI Taxonomy" id="2032625"/>
    <lineage>
        <taxon>Bacteria</taxon>
        <taxon>Pseudomonadati</taxon>
        <taxon>Pseudomonadota</taxon>
        <taxon>Gammaproteobacteria</taxon>
        <taxon>Oceanospirillales</taxon>
        <taxon>Halomonadaceae</taxon>
        <taxon>Halomonas</taxon>
    </lineage>
</organism>
<dbReference type="InterPro" id="IPR004528">
    <property type="entry name" value="KdsB"/>
</dbReference>
<gene>
    <name evidence="4" type="ORF">CK498_03585</name>
</gene>
<dbReference type="NCBIfam" id="NF003952">
    <property type="entry name" value="PRK05450.1-5"/>
    <property type="match status" value="1"/>
</dbReference>
<dbReference type="RefSeq" id="WP_095619468.1">
    <property type="nucleotide sequence ID" value="NZ_NSKB01000001.1"/>
</dbReference>
<evidence type="ECO:0000313" key="4">
    <source>
        <dbReference type="EMBL" id="PAU79458.1"/>
    </source>
</evidence>
<dbReference type="EMBL" id="NSKB01000001">
    <property type="protein sequence ID" value="PAU79458.1"/>
    <property type="molecule type" value="Genomic_DNA"/>
</dbReference>
<dbReference type="AlphaFoldDB" id="A0A2A2F3C8"/>
<keyword evidence="2 4" id="KW-0548">Nucleotidyltransferase</keyword>